<dbReference type="EMBL" id="BC001943">
    <property type="protein sequence ID" value="AAH01943.1"/>
    <property type="molecule type" value="mRNA"/>
</dbReference>
<sequence>MPRCEGQMKGMLLERCLLRLLRISGLCPDGRSTIKAQNF</sequence>
<dbReference type="AlphaFoldDB" id="Q9BPY1"/>
<organism evidence="1">
    <name type="scientific">Homo sapiens</name>
    <name type="common">Human</name>
    <dbReference type="NCBI Taxonomy" id="9606"/>
    <lineage>
        <taxon>Eukaryota</taxon>
        <taxon>Metazoa</taxon>
        <taxon>Chordata</taxon>
        <taxon>Craniata</taxon>
        <taxon>Vertebrata</taxon>
        <taxon>Euteleostomi</taxon>
        <taxon>Mammalia</taxon>
        <taxon>Eutheria</taxon>
        <taxon>Euarchontoglires</taxon>
        <taxon>Primates</taxon>
        <taxon>Haplorrhini</taxon>
        <taxon>Catarrhini</taxon>
        <taxon>Hominidae</taxon>
        <taxon>Homo</taxon>
    </lineage>
</organism>
<proteinExistence type="evidence at transcript level"/>
<protein>
    <submittedName>
        <fullName evidence="1">C1orf116 protein</fullName>
    </submittedName>
</protein>
<gene>
    <name evidence="1" type="primary">C1orf116</name>
</gene>
<name>Q9BPY1_HUMAN</name>
<reference evidence="1" key="1">
    <citation type="journal article" date="2004" name="Genome Res.">
        <title>The status, quality, and expansion of the NIH full-length cDNA project: the Mammalian Gene Collection (MGC).</title>
        <authorList>
            <consortium name="The MGC Project Team"/>
            <person name="Gerhard D.S."/>
            <person name="Wagner L."/>
            <person name="Feingold E.A."/>
            <person name="Shenmen C.M."/>
            <person name="Grouse L.H."/>
            <person name="Schuler G."/>
            <person name="Klein S.L."/>
            <person name="Old S."/>
            <person name="Rasooly R."/>
            <person name="Good P."/>
            <person name="Guyer M."/>
            <person name="Peck A.M."/>
            <person name="Derge J.G."/>
            <person name="Lipman D."/>
            <person name="Collins F.S."/>
            <person name="Jang W."/>
            <person name="Sherry S."/>
            <person name="Feolo M."/>
            <person name="Misquitta L."/>
            <person name="Lee E."/>
            <person name="Rotmistrovsky K."/>
            <person name="Greenhut S.F."/>
            <person name="Schaefer C.F."/>
            <person name="Buetow K."/>
            <person name="Bonner T.I."/>
            <person name="Haussler D."/>
            <person name="Kent J."/>
            <person name="Kiekhaus M."/>
            <person name="Furey T."/>
            <person name="Brent M."/>
            <person name="Prange C."/>
            <person name="Schreiber K."/>
            <person name="Shapiro N."/>
            <person name="Bhat N.K."/>
            <person name="Hopkins R.F."/>
            <person name="Hsie F."/>
            <person name="Driscoll T."/>
            <person name="Soares M.B."/>
            <person name="Casavant T.L."/>
            <person name="Scheetz T.E."/>
            <person name="Brown-stein M.J."/>
            <person name="Usdin T.B."/>
            <person name="Toshiyuki S."/>
            <person name="Carninci P."/>
            <person name="Piao Y."/>
            <person name="Dudekula D.B."/>
            <person name="Ko M.S."/>
            <person name="Kawakami K."/>
            <person name="Suzuki Y."/>
            <person name="Sugano S."/>
            <person name="Gruber C.E."/>
            <person name="Smith M.R."/>
            <person name="Simmons B."/>
            <person name="Moore T."/>
            <person name="Waterman R."/>
            <person name="Johnson S.L."/>
            <person name="Ruan Y."/>
            <person name="Wei C.L."/>
            <person name="Mathavan S."/>
            <person name="Gunaratne P.H."/>
            <person name="Wu J."/>
            <person name="Garcia A.M."/>
            <person name="Hulyk S.W."/>
            <person name="Fuh E."/>
            <person name="Yuan Y."/>
            <person name="Sneed A."/>
            <person name="Kowis C."/>
            <person name="Hodgson A."/>
            <person name="Muzny D.M."/>
            <person name="McPherson J."/>
            <person name="Gibbs R.A."/>
            <person name="Fahey J."/>
            <person name="Helton E."/>
            <person name="Ketteman M."/>
            <person name="Madan A."/>
            <person name="Rodrigues S."/>
            <person name="Sanchez A."/>
            <person name="Whiting M."/>
            <person name="Madari A."/>
            <person name="Young A.C."/>
            <person name="Wetherby K.D."/>
            <person name="Granite S.J."/>
            <person name="Kwong P.N."/>
            <person name="Brinkley C.P."/>
            <person name="Pearson R.L."/>
            <person name="Bouffard G.G."/>
            <person name="Blakesly R.W."/>
            <person name="Green E.D."/>
            <person name="Dickson M.C."/>
            <person name="Rodriguez A.C."/>
            <person name="Grimwood J."/>
            <person name="Schmutz J."/>
            <person name="Myers R.M."/>
            <person name="Butterfield Y.S."/>
            <person name="Griffith M."/>
            <person name="Griffith O.L."/>
            <person name="Krzywinski M.I."/>
            <person name="Liao N."/>
            <person name="Morin R."/>
            <person name="Morrin R."/>
            <person name="Palmquist D."/>
            <person name="Petrescu A.S."/>
            <person name="Skalska U."/>
            <person name="Smailus D.E."/>
            <person name="Stott J.M."/>
            <person name="Schnerch A."/>
            <person name="Schein J.E."/>
            <person name="Jones S.J."/>
            <person name="Holt R.A."/>
            <person name="Baross A."/>
            <person name="Marra M.A."/>
            <person name="Clifton S."/>
            <person name="Makowski K.A."/>
            <person name="Bosak S."/>
            <person name="Malek J."/>
        </authorList>
    </citation>
    <scope>NUCLEOTIDE SEQUENCE [LARGE SCALE MRNA]</scope>
    <source>
        <tissue evidence="1">Lung</tissue>
    </source>
</reference>
<dbReference type="OrthoDB" id="9898538at2759"/>
<dbReference type="IntAct" id="Q9BPY1">
    <property type="interactions" value="1"/>
</dbReference>
<accession>Q9BPY1</accession>
<evidence type="ECO:0000313" key="1">
    <source>
        <dbReference type="EMBL" id="AAH01943.1"/>
    </source>
</evidence>
<dbReference type="ChiTaRS" id="C1orf116">
    <property type="organism name" value="human"/>
</dbReference>